<sequence length="17" mass="1963">MFVSSICSHPCKRFSFS</sequence>
<reference evidence="1" key="2">
    <citation type="journal article" date="2015" name="Data Brief">
        <title>Shoot transcriptome of the giant reed, Arundo donax.</title>
        <authorList>
            <person name="Barrero R.A."/>
            <person name="Guerrero F.D."/>
            <person name="Moolhuijzen P."/>
            <person name="Goolsby J.A."/>
            <person name="Tidwell J."/>
            <person name="Bellgard S.E."/>
            <person name="Bellgard M.I."/>
        </authorList>
    </citation>
    <scope>NUCLEOTIDE SEQUENCE</scope>
    <source>
        <tissue evidence="1">Shoot tissue taken approximately 20 cm above the soil surface</tissue>
    </source>
</reference>
<dbReference type="AlphaFoldDB" id="A0A0A9FE83"/>
<reference evidence="1" key="1">
    <citation type="submission" date="2014-09" db="EMBL/GenBank/DDBJ databases">
        <authorList>
            <person name="Magalhaes I.L.F."/>
            <person name="Oliveira U."/>
            <person name="Santos F.R."/>
            <person name="Vidigal T.H.D.A."/>
            <person name="Brescovit A.D."/>
            <person name="Santos A.J."/>
        </authorList>
    </citation>
    <scope>NUCLEOTIDE SEQUENCE</scope>
    <source>
        <tissue evidence="1">Shoot tissue taken approximately 20 cm above the soil surface</tissue>
    </source>
</reference>
<accession>A0A0A9FE83</accession>
<evidence type="ECO:0000313" key="1">
    <source>
        <dbReference type="EMBL" id="JAE11360.1"/>
    </source>
</evidence>
<organism evidence="1">
    <name type="scientific">Arundo donax</name>
    <name type="common">Giant reed</name>
    <name type="synonym">Donax arundinaceus</name>
    <dbReference type="NCBI Taxonomy" id="35708"/>
    <lineage>
        <taxon>Eukaryota</taxon>
        <taxon>Viridiplantae</taxon>
        <taxon>Streptophyta</taxon>
        <taxon>Embryophyta</taxon>
        <taxon>Tracheophyta</taxon>
        <taxon>Spermatophyta</taxon>
        <taxon>Magnoliopsida</taxon>
        <taxon>Liliopsida</taxon>
        <taxon>Poales</taxon>
        <taxon>Poaceae</taxon>
        <taxon>PACMAD clade</taxon>
        <taxon>Arundinoideae</taxon>
        <taxon>Arundineae</taxon>
        <taxon>Arundo</taxon>
    </lineage>
</organism>
<proteinExistence type="predicted"/>
<dbReference type="EMBL" id="GBRH01186536">
    <property type="protein sequence ID" value="JAE11360.1"/>
    <property type="molecule type" value="Transcribed_RNA"/>
</dbReference>
<name>A0A0A9FE83_ARUDO</name>
<protein>
    <submittedName>
        <fullName evidence="1">Uncharacterized protein</fullName>
    </submittedName>
</protein>